<accession>A0AAW1PR90</accession>
<sequence length="256" mass="27247">MVTQPAATALAGHLRSFLGQLVVVPELTKPRQVSDLATSGEGRKELGAAIHNKISEAIRLSLQAPAAQSALQALLVAPILGSLRHLKDNAAAQRQGLQGASAALSDVQHKSLRLREDIQDFQRQIQQANSLRSAPQPQASGQEPARRQRTAASTDASPPMAVPSERTSKRNAQPLDPPAKRARHTSSSTLAPSADATQLMVIPAVPGQWPQVSRQPTAWAAPSSPARPNSRPDQGQASGQGKKGQGKRQRMKIIMK</sequence>
<evidence type="ECO:0000313" key="2">
    <source>
        <dbReference type="EMBL" id="KAK9810608.1"/>
    </source>
</evidence>
<feature type="compositionally biased region" description="Polar residues" evidence="1">
    <location>
        <begin position="127"/>
        <end position="141"/>
    </location>
</feature>
<dbReference type="AlphaFoldDB" id="A0AAW1PR90"/>
<feature type="compositionally biased region" description="Basic residues" evidence="1">
    <location>
        <begin position="244"/>
        <end position="256"/>
    </location>
</feature>
<dbReference type="Proteomes" id="UP001465755">
    <property type="component" value="Unassembled WGS sequence"/>
</dbReference>
<protein>
    <submittedName>
        <fullName evidence="2">Uncharacterized protein</fullName>
    </submittedName>
</protein>
<evidence type="ECO:0000313" key="3">
    <source>
        <dbReference type="Proteomes" id="UP001465755"/>
    </source>
</evidence>
<name>A0AAW1PR90_9CHLO</name>
<evidence type="ECO:0000256" key="1">
    <source>
        <dbReference type="SAM" id="MobiDB-lite"/>
    </source>
</evidence>
<reference evidence="2 3" key="1">
    <citation type="journal article" date="2024" name="Nat. Commun.">
        <title>Phylogenomics reveals the evolutionary origins of lichenization in chlorophyte algae.</title>
        <authorList>
            <person name="Puginier C."/>
            <person name="Libourel C."/>
            <person name="Otte J."/>
            <person name="Skaloud P."/>
            <person name="Haon M."/>
            <person name="Grisel S."/>
            <person name="Petersen M."/>
            <person name="Berrin J.G."/>
            <person name="Delaux P.M."/>
            <person name="Dal Grande F."/>
            <person name="Keller J."/>
        </authorList>
    </citation>
    <scope>NUCLEOTIDE SEQUENCE [LARGE SCALE GENOMIC DNA]</scope>
    <source>
        <strain evidence="2 3">SAG 2036</strain>
    </source>
</reference>
<proteinExistence type="predicted"/>
<dbReference type="EMBL" id="JALJOQ010000015">
    <property type="protein sequence ID" value="KAK9810608.1"/>
    <property type="molecule type" value="Genomic_DNA"/>
</dbReference>
<feature type="region of interest" description="Disordered" evidence="1">
    <location>
        <begin position="127"/>
        <end position="256"/>
    </location>
</feature>
<keyword evidence="3" id="KW-1185">Reference proteome</keyword>
<gene>
    <name evidence="2" type="ORF">WJX73_004157</name>
</gene>
<organism evidence="2 3">
    <name type="scientific">Symbiochloris irregularis</name>
    <dbReference type="NCBI Taxonomy" id="706552"/>
    <lineage>
        <taxon>Eukaryota</taxon>
        <taxon>Viridiplantae</taxon>
        <taxon>Chlorophyta</taxon>
        <taxon>core chlorophytes</taxon>
        <taxon>Trebouxiophyceae</taxon>
        <taxon>Trebouxiales</taxon>
        <taxon>Trebouxiaceae</taxon>
        <taxon>Symbiochloris</taxon>
    </lineage>
</organism>
<comment type="caution">
    <text evidence="2">The sequence shown here is derived from an EMBL/GenBank/DDBJ whole genome shotgun (WGS) entry which is preliminary data.</text>
</comment>
<feature type="compositionally biased region" description="Low complexity" evidence="1">
    <location>
        <begin position="218"/>
        <end position="240"/>
    </location>
</feature>